<dbReference type="PIRSF" id="PIRSF006806">
    <property type="entry name" value="FTHF_cligase"/>
    <property type="match status" value="1"/>
</dbReference>
<keyword evidence="2 4" id="KW-0547">Nucleotide-binding</keyword>
<dbReference type="EMBL" id="SOQZ01000001">
    <property type="protein sequence ID" value="TDY13767.1"/>
    <property type="molecule type" value="Genomic_DNA"/>
</dbReference>
<dbReference type="NCBIfam" id="TIGR02727">
    <property type="entry name" value="MTHFS_bact"/>
    <property type="match status" value="1"/>
</dbReference>
<comment type="catalytic activity">
    <reaction evidence="4">
        <text>(6S)-5-formyl-5,6,7,8-tetrahydrofolate + ATP = (6R)-5,10-methenyltetrahydrofolate + ADP + phosphate</text>
        <dbReference type="Rhea" id="RHEA:10488"/>
        <dbReference type="ChEBI" id="CHEBI:30616"/>
        <dbReference type="ChEBI" id="CHEBI:43474"/>
        <dbReference type="ChEBI" id="CHEBI:57455"/>
        <dbReference type="ChEBI" id="CHEBI:57457"/>
        <dbReference type="ChEBI" id="CHEBI:456216"/>
        <dbReference type="EC" id="6.3.3.2"/>
    </reaction>
</comment>
<organism evidence="5 6">
    <name type="scientific">Meridianimaribacter flavus</name>
    <dbReference type="NCBI Taxonomy" id="571115"/>
    <lineage>
        <taxon>Bacteria</taxon>
        <taxon>Pseudomonadati</taxon>
        <taxon>Bacteroidota</taxon>
        <taxon>Flavobacteriia</taxon>
        <taxon>Flavobacteriales</taxon>
        <taxon>Flavobacteriaceae</taxon>
        <taxon>Meridianimaribacter</taxon>
    </lineage>
</organism>
<keyword evidence="4" id="KW-0479">Metal-binding</keyword>
<proteinExistence type="inferred from homology"/>
<evidence type="ECO:0000256" key="3">
    <source>
        <dbReference type="ARBA" id="ARBA00022840"/>
    </source>
</evidence>
<comment type="cofactor">
    <cofactor evidence="4">
        <name>Mg(2+)</name>
        <dbReference type="ChEBI" id="CHEBI:18420"/>
    </cofactor>
</comment>
<accession>A0ABY2G8R9</accession>
<dbReference type="SUPFAM" id="SSF100950">
    <property type="entry name" value="NagB/RpiA/CoA transferase-like"/>
    <property type="match status" value="1"/>
</dbReference>
<protein>
    <recommendedName>
        <fullName evidence="4">5-formyltetrahydrofolate cyclo-ligase</fullName>
        <ecNumber evidence="4">6.3.3.2</ecNumber>
    </recommendedName>
</protein>
<dbReference type="PANTHER" id="PTHR23407:SF1">
    <property type="entry name" value="5-FORMYLTETRAHYDROFOLATE CYCLO-LIGASE"/>
    <property type="match status" value="1"/>
</dbReference>
<keyword evidence="3 4" id="KW-0067">ATP-binding</keyword>
<keyword evidence="6" id="KW-1185">Reference proteome</keyword>
<evidence type="ECO:0000313" key="5">
    <source>
        <dbReference type="EMBL" id="TDY13767.1"/>
    </source>
</evidence>
<reference evidence="5 6" key="1">
    <citation type="submission" date="2019-03" db="EMBL/GenBank/DDBJ databases">
        <title>Genomic Encyclopedia of Type Strains, Phase III (KMG-III): the genomes of soil and plant-associated and newly described type strains.</title>
        <authorList>
            <person name="Whitman W."/>
        </authorList>
    </citation>
    <scope>NUCLEOTIDE SEQUENCE [LARGE SCALE GENOMIC DNA]</scope>
    <source>
        <strain evidence="5 6">CGMCC 1.10957</strain>
    </source>
</reference>
<dbReference type="Pfam" id="PF01812">
    <property type="entry name" value="5-FTHF_cyc-lig"/>
    <property type="match status" value="1"/>
</dbReference>
<dbReference type="InterPro" id="IPR037171">
    <property type="entry name" value="NagB/RpiA_transferase-like"/>
</dbReference>
<dbReference type="PANTHER" id="PTHR23407">
    <property type="entry name" value="ATPASE INHIBITOR/5-FORMYLTETRAHYDROFOLATE CYCLO-LIGASE"/>
    <property type="match status" value="1"/>
</dbReference>
<evidence type="ECO:0000256" key="4">
    <source>
        <dbReference type="RuleBase" id="RU361279"/>
    </source>
</evidence>
<name>A0ABY2G8R9_9FLAO</name>
<evidence type="ECO:0000256" key="1">
    <source>
        <dbReference type="ARBA" id="ARBA00010638"/>
    </source>
</evidence>
<comment type="similarity">
    <text evidence="1 4">Belongs to the 5-formyltetrahydrofolate cyclo-ligase family.</text>
</comment>
<evidence type="ECO:0000313" key="6">
    <source>
        <dbReference type="Proteomes" id="UP000294930"/>
    </source>
</evidence>
<dbReference type="Proteomes" id="UP000294930">
    <property type="component" value="Unassembled WGS sequence"/>
</dbReference>
<dbReference type="InterPro" id="IPR024185">
    <property type="entry name" value="FTHF_cligase-like_sf"/>
</dbReference>
<sequence length="191" mass="21833">MKKATLRATYKQKRNALTLDDVDDLSLQIANALLQLDIWGKSFYHIFLSIEEQKEINTDFILNILSGKDKNIVISKSDFNTYEMTHFLLTDATVIKKNHYNIPEPVDGIAIPSEKIDVVFVPLLAFDKQGHRVGYGKGFYDKFLSQCNPETLKIGLSFFEAETQIEDTYESDVTLDCCVTPKTIYRFNCSL</sequence>
<dbReference type="Gene3D" id="3.40.50.10420">
    <property type="entry name" value="NagB/RpiA/CoA transferase-like"/>
    <property type="match status" value="1"/>
</dbReference>
<dbReference type="InterPro" id="IPR002698">
    <property type="entry name" value="FTHF_cligase"/>
</dbReference>
<gene>
    <name evidence="5" type="ORF">A8975_0362</name>
</gene>
<evidence type="ECO:0000256" key="2">
    <source>
        <dbReference type="ARBA" id="ARBA00022741"/>
    </source>
</evidence>
<keyword evidence="4" id="KW-0460">Magnesium</keyword>
<dbReference type="RefSeq" id="WP_134198468.1">
    <property type="nucleotide sequence ID" value="NZ_SOQZ01000001.1"/>
</dbReference>
<comment type="caution">
    <text evidence="5">The sequence shown here is derived from an EMBL/GenBank/DDBJ whole genome shotgun (WGS) entry which is preliminary data.</text>
</comment>
<dbReference type="EC" id="6.3.3.2" evidence="4"/>